<keyword evidence="5" id="KW-1185">Reference proteome</keyword>
<dbReference type="EMBL" id="CP095061">
    <property type="protein sequence ID" value="UOQ66069.1"/>
    <property type="molecule type" value="Genomic_DNA"/>
</dbReference>
<comment type="subcellular location">
    <subcellularLocation>
        <location evidence="1">Cell outer membrane</location>
    </subcellularLocation>
</comment>
<evidence type="ECO:0000313" key="4">
    <source>
        <dbReference type="EMBL" id="UOQ66069.1"/>
    </source>
</evidence>
<accession>A0ABY4G6D1</accession>
<dbReference type="RefSeq" id="WP_245120048.1">
    <property type="nucleotide sequence ID" value="NZ_CP095061.1"/>
</dbReference>
<evidence type="ECO:0000313" key="5">
    <source>
        <dbReference type="Proteomes" id="UP000830401"/>
    </source>
</evidence>
<name>A0ABY4G6D1_9BACT</name>
<evidence type="ECO:0000256" key="2">
    <source>
        <dbReference type="ARBA" id="ARBA00023136"/>
    </source>
</evidence>
<organism evidence="4 5">
    <name type="scientific">Hymenobacter volaticus</name>
    <dbReference type="NCBI Taxonomy" id="2932254"/>
    <lineage>
        <taxon>Bacteria</taxon>
        <taxon>Pseudomonadati</taxon>
        <taxon>Bacteroidota</taxon>
        <taxon>Cytophagia</taxon>
        <taxon>Cytophagales</taxon>
        <taxon>Hymenobacteraceae</taxon>
        <taxon>Hymenobacter</taxon>
    </lineage>
</organism>
<dbReference type="SUPFAM" id="SSF56935">
    <property type="entry name" value="Porins"/>
    <property type="match status" value="1"/>
</dbReference>
<protein>
    <submittedName>
        <fullName evidence="4">SusC/RagA family TonB-linked outer membrane protein</fullName>
    </submittedName>
</protein>
<keyword evidence="3" id="KW-0998">Cell outer membrane</keyword>
<evidence type="ECO:0000256" key="1">
    <source>
        <dbReference type="ARBA" id="ARBA00004442"/>
    </source>
</evidence>
<proteinExistence type="predicted"/>
<evidence type="ECO:0000256" key="3">
    <source>
        <dbReference type="ARBA" id="ARBA00023237"/>
    </source>
</evidence>
<dbReference type="InterPro" id="IPR023996">
    <property type="entry name" value="TonB-dep_OMP_SusC/RagA"/>
</dbReference>
<reference evidence="4" key="1">
    <citation type="submission" date="2022-04" db="EMBL/GenBank/DDBJ databases">
        <title>Hymenobacter sp. isolated from the air.</title>
        <authorList>
            <person name="Won M."/>
            <person name="Lee C.-M."/>
            <person name="Woen H.-Y."/>
            <person name="Kwon S.-W."/>
        </authorList>
    </citation>
    <scope>NUCLEOTIDE SEQUENCE</scope>
    <source>
        <strain evidence="4">5420S-77</strain>
    </source>
</reference>
<sequence length="632" mass="69398">MAKGDLPDGAHAELHAWGQRGSENFTYNLSGGYLDQQGIVKKTDYDRYNLRLKSDFTKGRVRIGETIILTREYWRTMAGGWGGQGGNPVGSALKMIPVFQVYDPTAVGGYGGAYGQVVNIASPVAQLNLEVPETRTTSAIINGYAEVSLIDALKYRLNLGYTNTFGAHNDYTYPYKVGALFNNADADLYQSKSQKEYFLQEHTLSYNKELGKHNLNGLVGFTYQNTRFDVQSGSKSGMPSGIQVLDAGTTNIASGGYAYESALVSYLGRLVYSYDNRYVLTGTFRRDGSSRFSPDYRYGNFPAVALAWNVVNESFFQPLQGVVSNLKLRSSYGVLGNQELSDYQYDPTITSNANYVLGSTQLLWPGAIQTTFATPNIKWETSKTFNVGADLGFFENKLGLSADYFIRRNSDILLRVPIPLTTGASANAPYINAGQITNKGVEAALTYNNKMGEFTYQVTGTFTAIDNNVDFLGTGTQQISGGQPTHHGQSATITKAGGPVGAFYLIKTDGIFNSQEEVDAHSVEGRLIQPAAKPGDIRFVDYNGDGAISQDDRQYCGSPNPKFSYGFGSNSSWKNFDLSFFFQGTYGNKIYNGLREDLEGMNLEFNYSPATLNAWTRRTPRISRVPSSTTPT</sequence>
<dbReference type="NCBIfam" id="TIGR04056">
    <property type="entry name" value="OMP_RagA_SusC"/>
    <property type="match status" value="1"/>
</dbReference>
<gene>
    <name evidence="4" type="ORF">MUN86_21575</name>
</gene>
<dbReference type="Proteomes" id="UP000830401">
    <property type="component" value="Chromosome"/>
</dbReference>
<dbReference type="Gene3D" id="2.40.170.20">
    <property type="entry name" value="TonB-dependent receptor, beta-barrel domain"/>
    <property type="match status" value="1"/>
</dbReference>
<dbReference type="InterPro" id="IPR036942">
    <property type="entry name" value="Beta-barrel_TonB_sf"/>
</dbReference>
<keyword evidence="2" id="KW-0472">Membrane</keyword>